<reference evidence="12" key="1">
    <citation type="journal article" date="2019" name="Int. J. Syst. Evol. Microbiol.">
        <title>The Global Catalogue of Microorganisms (GCM) 10K type strain sequencing project: providing services to taxonomists for standard genome sequencing and annotation.</title>
        <authorList>
            <consortium name="The Broad Institute Genomics Platform"/>
            <consortium name="The Broad Institute Genome Sequencing Center for Infectious Disease"/>
            <person name="Wu L."/>
            <person name="Ma J."/>
        </authorList>
    </citation>
    <scope>NUCLEOTIDE SEQUENCE [LARGE SCALE GENOMIC DNA]</scope>
    <source>
        <strain evidence="12">CCUG 55609</strain>
    </source>
</reference>
<keyword evidence="4 9" id="KW-0812">Transmembrane</keyword>
<proteinExistence type="inferred from homology"/>
<dbReference type="EMBL" id="JBHTNF010000002">
    <property type="protein sequence ID" value="MFD1327179.1"/>
    <property type="molecule type" value="Genomic_DNA"/>
</dbReference>
<dbReference type="InterPro" id="IPR050366">
    <property type="entry name" value="BP-dependent_transpt_permease"/>
</dbReference>
<keyword evidence="2 9" id="KW-0813">Transport</keyword>
<feature type="transmembrane region" description="Helical" evidence="9">
    <location>
        <begin position="36"/>
        <end position="57"/>
    </location>
</feature>
<evidence type="ECO:0000313" key="11">
    <source>
        <dbReference type="EMBL" id="MFD1327179.1"/>
    </source>
</evidence>
<dbReference type="Gene3D" id="1.10.3720.10">
    <property type="entry name" value="MetI-like"/>
    <property type="match status" value="1"/>
</dbReference>
<dbReference type="Proteomes" id="UP001597173">
    <property type="component" value="Unassembled WGS sequence"/>
</dbReference>
<protein>
    <submittedName>
        <fullName evidence="11">ABC transporter permease</fullName>
    </submittedName>
</protein>
<gene>
    <name evidence="11" type="ORF">ACFQ33_04650</name>
</gene>
<evidence type="ECO:0000256" key="6">
    <source>
        <dbReference type="ARBA" id="ARBA00022927"/>
    </source>
</evidence>
<evidence type="ECO:0000313" key="12">
    <source>
        <dbReference type="Proteomes" id="UP001597173"/>
    </source>
</evidence>
<keyword evidence="7 9" id="KW-1133">Transmembrane helix</keyword>
<evidence type="ECO:0000259" key="10">
    <source>
        <dbReference type="PROSITE" id="PS50928"/>
    </source>
</evidence>
<dbReference type="SUPFAM" id="SSF161098">
    <property type="entry name" value="MetI-like"/>
    <property type="match status" value="1"/>
</dbReference>
<dbReference type="CDD" id="cd06261">
    <property type="entry name" value="TM_PBP2"/>
    <property type="match status" value="1"/>
</dbReference>
<name>A0ABW3YUD4_MYCRA</name>
<feature type="transmembrane region" description="Helical" evidence="9">
    <location>
        <begin position="268"/>
        <end position="290"/>
    </location>
</feature>
<keyword evidence="8 9" id="KW-0472">Membrane</keyword>
<feature type="transmembrane region" description="Helical" evidence="9">
    <location>
        <begin position="219"/>
        <end position="248"/>
    </location>
</feature>
<evidence type="ECO:0000256" key="1">
    <source>
        <dbReference type="ARBA" id="ARBA00004651"/>
    </source>
</evidence>
<dbReference type="InterPro" id="IPR035906">
    <property type="entry name" value="MetI-like_sf"/>
</dbReference>
<evidence type="ECO:0000256" key="7">
    <source>
        <dbReference type="ARBA" id="ARBA00022989"/>
    </source>
</evidence>
<sequence length="306" mass="32862">MTPELVSTTSVAQPTLRGQRSLSATMFINAWRTTEFRIGFFVFFGLIVLSVLGPSLFGVSPTKISVADKFLPPIGFEGGNWAHVLGTDQLGRDLFARSLIGLRNALMIGLISVVGMFLLGSAIGMIAGYVGGWVDLILMRITDAQMAIPVIILAITILGVSRPTPFSIVCVLILAGWPAYARTARSVMLSERRKEYVRAAKILGASDLRIMIVHVAPNILPPIAFVAVLDVARMMIIEAILGFIGIGIQPPTPTFGTIIADGTKYLMNAWWITTVPGLLLAISLCGINLMGGALERARNKLLQGVS</sequence>
<evidence type="ECO:0000256" key="5">
    <source>
        <dbReference type="ARBA" id="ARBA00022856"/>
    </source>
</evidence>
<feature type="domain" description="ABC transmembrane type-1" evidence="10">
    <location>
        <begin position="102"/>
        <end position="291"/>
    </location>
</feature>
<evidence type="ECO:0000256" key="9">
    <source>
        <dbReference type="RuleBase" id="RU363032"/>
    </source>
</evidence>
<comment type="subcellular location">
    <subcellularLocation>
        <location evidence="1 9">Cell membrane</location>
        <topology evidence="1 9">Multi-pass membrane protein</topology>
    </subcellularLocation>
</comment>
<dbReference type="InterPro" id="IPR000515">
    <property type="entry name" value="MetI-like"/>
</dbReference>
<comment type="similarity">
    <text evidence="9">Belongs to the binding-protein-dependent transport system permease family.</text>
</comment>
<dbReference type="PANTHER" id="PTHR43386">
    <property type="entry name" value="OLIGOPEPTIDE TRANSPORT SYSTEM PERMEASE PROTEIN APPC"/>
    <property type="match status" value="1"/>
</dbReference>
<feature type="transmembrane region" description="Helical" evidence="9">
    <location>
        <begin position="137"/>
        <end position="160"/>
    </location>
</feature>
<dbReference type="Pfam" id="PF00528">
    <property type="entry name" value="BPD_transp_1"/>
    <property type="match status" value="1"/>
</dbReference>
<dbReference type="RefSeq" id="WP_374834832.1">
    <property type="nucleotide sequence ID" value="NZ_JBHEEW010000001.1"/>
</dbReference>
<dbReference type="PROSITE" id="PS50928">
    <property type="entry name" value="ABC_TM1"/>
    <property type="match status" value="1"/>
</dbReference>
<organism evidence="11 12">
    <name type="scientific">Mycoplana ramosa</name>
    <name type="common">Mycoplana bullata</name>
    <dbReference type="NCBI Taxonomy" id="40837"/>
    <lineage>
        <taxon>Bacteria</taxon>
        <taxon>Pseudomonadati</taxon>
        <taxon>Pseudomonadota</taxon>
        <taxon>Alphaproteobacteria</taxon>
        <taxon>Hyphomicrobiales</taxon>
        <taxon>Rhizobiaceae</taxon>
        <taxon>Mycoplana</taxon>
    </lineage>
</organism>
<keyword evidence="3" id="KW-1003">Cell membrane</keyword>
<comment type="caution">
    <text evidence="11">The sequence shown here is derived from an EMBL/GenBank/DDBJ whole genome shotgun (WGS) entry which is preliminary data.</text>
</comment>
<keyword evidence="5" id="KW-0571">Peptide transport</keyword>
<keyword evidence="12" id="KW-1185">Reference proteome</keyword>
<evidence type="ECO:0000256" key="2">
    <source>
        <dbReference type="ARBA" id="ARBA00022448"/>
    </source>
</evidence>
<feature type="transmembrane region" description="Helical" evidence="9">
    <location>
        <begin position="166"/>
        <end position="184"/>
    </location>
</feature>
<feature type="transmembrane region" description="Helical" evidence="9">
    <location>
        <begin position="105"/>
        <end position="130"/>
    </location>
</feature>
<evidence type="ECO:0000256" key="3">
    <source>
        <dbReference type="ARBA" id="ARBA00022475"/>
    </source>
</evidence>
<evidence type="ECO:0000256" key="8">
    <source>
        <dbReference type="ARBA" id="ARBA00023136"/>
    </source>
</evidence>
<accession>A0ABW3YUD4</accession>
<keyword evidence="6" id="KW-0653">Protein transport</keyword>
<evidence type="ECO:0000256" key="4">
    <source>
        <dbReference type="ARBA" id="ARBA00022692"/>
    </source>
</evidence>
<dbReference type="PANTHER" id="PTHR43386:SF1">
    <property type="entry name" value="D,D-DIPEPTIDE TRANSPORT SYSTEM PERMEASE PROTEIN DDPC-RELATED"/>
    <property type="match status" value="1"/>
</dbReference>